<reference evidence="1 2" key="1">
    <citation type="submission" date="2013-03" db="EMBL/GenBank/DDBJ databases">
        <title>The Genome Sequence of Cladophialophora psammophila CBS 110553.</title>
        <authorList>
            <consortium name="The Broad Institute Genomics Platform"/>
            <person name="Cuomo C."/>
            <person name="de Hoog S."/>
            <person name="Gorbushina A."/>
            <person name="Walker B."/>
            <person name="Young S.K."/>
            <person name="Zeng Q."/>
            <person name="Gargeya S."/>
            <person name="Fitzgerald M."/>
            <person name="Haas B."/>
            <person name="Abouelleil A."/>
            <person name="Allen A.W."/>
            <person name="Alvarado L."/>
            <person name="Arachchi H.M."/>
            <person name="Berlin A.M."/>
            <person name="Chapman S.B."/>
            <person name="Gainer-Dewar J."/>
            <person name="Goldberg J."/>
            <person name="Griggs A."/>
            <person name="Gujja S."/>
            <person name="Hansen M."/>
            <person name="Howarth C."/>
            <person name="Imamovic A."/>
            <person name="Ireland A."/>
            <person name="Larimer J."/>
            <person name="McCowan C."/>
            <person name="Murphy C."/>
            <person name="Pearson M."/>
            <person name="Poon T.W."/>
            <person name="Priest M."/>
            <person name="Roberts A."/>
            <person name="Saif S."/>
            <person name="Shea T."/>
            <person name="Sisk P."/>
            <person name="Sykes S."/>
            <person name="Wortman J."/>
            <person name="Nusbaum C."/>
            <person name="Birren B."/>
        </authorList>
    </citation>
    <scope>NUCLEOTIDE SEQUENCE [LARGE SCALE GENOMIC DNA]</scope>
    <source>
        <strain evidence="1 2">CBS 110553</strain>
    </source>
</reference>
<dbReference type="EMBL" id="AMGX01000042">
    <property type="protein sequence ID" value="EXJ53638.1"/>
    <property type="molecule type" value="Genomic_DNA"/>
</dbReference>
<name>W9VDT7_9EURO</name>
<proteinExistence type="predicted"/>
<dbReference type="GO" id="GO:0003959">
    <property type="term" value="F:NADPH dehydrogenase activity"/>
    <property type="evidence" value="ECO:0007669"/>
    <property type="project" value="InterPro"/>
</dbReference>
<dbReference type="AlphaFoldDB" id="W9VDT7"/>
<dbReference type="OrthoDB" id="72788at2759"/>
<dbReference type="InterPro" id="IPR044152">
    <property type="entry name" value="YqjM-like"/>
</dbReference>
<dbReference type="PANTHER" id="PTHR43303:SF2">
    <property type="entry name" value="INDOLEAMINE 2,3-DIOXYGENASE PYRROLE 2,3-DIOXYGENASE (AFU_ORTHOLOGUE AFUA_5G01450"/>
    <property type="match status" value="1"/>
</dbReference>
<dbReference type="Proteomes" id="UP000019471">
    <property type="component" value="Unassembled WGS sequence"/>
</dbReference>
<comment type="caution">
    <text evidence="1">The sequence shown here is derived from an EMBL/GenBank/DDBJ whole genome shotgun (WGS) entry which is preliminary data.</text>
</comment>
<dbReference type="InterPro" id="IPR013785">
    <property type="entry name" value="Aldolase_TIM"/>
</dbReference>
<dbReference type="HOGENOM" id="CLU_136936_0_0_1"/>
<dbReference type="Gene3D" id="3.20.20.70">
    <property type="entry name" value="Aldolase class I"/>
    <property type="match status" value="1"/>
</dbReference>
<keyword evidence="2" id="KW-1185">Reference proteome</keyword>
<evidence type="ECO:0000313" key="2">
    <source>
        <dbReference type="Proteomes" id="UP000019471"/>
    </source>
</evidence>
<dbReference type="SUPFAM" id="SSF51395">
    <property type="entry name" value="FMN-linked oxidoreductases"/>
    <property type="match status" value="1"/>
</dbReference>
<dbReference type="STRING" id="1182543.W9VDT7"/>
<protein>
    <submittedName>
        <fullName evidence="1">Uncharacterized protein</fullName>
    </submittedName>
</protein>
<accession>W9VDT7</accession>
<dbReference type="GO" id="GO:0010181">
    <property type="term" value="F:FMN binding"/>
    <property type="evidence" value="ECO:0007669"/>
    <property type="project" value="InterPro"/>
</dbReference>
<dbReference type="GO" id="GO:0050661">
    <property type="term" value="F:NADP binding"/>
    <property type="evidence" value="ECO:0007669"/>
    <property type="project" value="InterPro"/>
</dbReference>
<dbReference type="eggNOG" id="KOG0134">
    <property type="taxonomic scope" value="Eukaryota"/>
</dbReference>
<sequence>MPLFMRVSTTDWMEDTEIGRRLGSWDLESTIRLAKMLLDLGVDLLDRQAKKLLIGLVGEITGARQAQGLVHEVAGMANNDVIFVGRQFLRDGGWVLKVAEELGVEVAWPTQIARPQIQEQTIVSKM</sequence>
<gene>
    <name evidence="1" type="ORF">A1O5_13089</name>
</gene>
<organism evidence="1 2">
    <name type="scientific">Cladophialophora psammophila CBS 110553</name>
    <dbReference type="NCBI Taxonomy" id="1182543"/>
    <lineage>
        <taxon>Eukaryota</taxon>
        <taxon>Fungi</taxon>
        <taxon>Dikarya</taxon>
        <taxon>Ascomycota</taxon>
        <taxon>Pezizomycotina</taxon>
        <taxon>Eurotiomycetes</taxon>
        <taxon>Chaetothyriomycetidae</taxon>
        <taxon>Chaetothyriales</taxon>
        <taxon>Herpotrichiellaceae</taxon>
        <taxon>Cladophialophora</taxon>
    </lineage>
</organism>
<dbReference type="RefSeq" id="XP_007751847.1">
    <property type="nucleotide sequence ID" value="XM_007753657.1"/>
</dbReference>
<evidence type="ECO:0000313" key="1">
    <source>
        <dbReference type="EMBL" id="EXJ53638.1"/>
    </source>
</evidence>
<dbReference type="PANTHER" id="PTHR43303">
    <property type="entry name" value="NADPH DEHYDROGENASE C23G7.10C-RELATED"/>
    <property type="match status" value="1"/>
</dbReference>
<dbReference type="GeneID" id="19197774"/>